<evidence type="ECO:0000313" key="1">
    <source>
        <dbReference type="EMBL" id="KAG1907475.1"/>
    </source>
</evidence>
<dbReference type="Proteomes" id="UP001195769">
    <property type="component" value="Unassembled WGS sequence"/>
</dbReference>
<name>A0AAD4EJV8_9AGAM</name>
<evidence type="ECO:0000313" key="2">
    <source>
        <dbReference type="Proteomes" id="UP001195769"/>
    </source>
</evidence>
<proteinExistence type="predicted"/>
<keyword evidence="2" id="KW-1185">Reference proteome</keyword>
<accession>A0AAD4EJV8</accession>
<comment type="caution">
    <text evidence="1">The sequence shown here is derived from an EMBL/GenBank/DDBJ whole genome shotgun (WGS) entry which is preliminary data.</text>
</comment>
<sequence>MNDQSTVKKYAPIIPTTNMPPPVINITIHKLNTMQFRHVGAGHPIYPKIVEIARALASRDSIDGVVTPDEMLPSHSSFLAILNATTGVLEHSGLHLSRLDPLSRQKIICFSVDLNNMVVRDVTQGSEGIPDFPLPADKGVQNALKVFITEQVNEWKKDEESRRQEQETKRKQEHERCRENAIVFLHHLVELDLVDPAVLERDAPITACPLCSHDLIRCRVCGIHACENSSCKASSIVSVVGCSYHDREFFCIPCATPQTGQCPICSQWYCMESLSWCVGRPEGDAQRTPRPNHTAFEIIIPIRDPDTEDDHQSISHEHPPRIAPCRNCIRHDLASAWRRCGNVYCWSRNRNRFRDMVCSDCEPGGRTCACSRTWLCGPCAGDPSGTPFIECRSCKIVYCQDWCAYIQTCTVCSRTRLCDDCIEEENDTEQLQLSYPRFTEKCGICRRHICDDCVPSLSRCSSCGRYYCHRCRWTEAAHSCKTCASPMCRDCTRNWDDCRQCIYAKYPGYRGHRASSLVMFPPLY</sequence>
<protein>
    <submittedName>
        <fullName evidence="1">Uncharacterized protein</fullName>
    </submittedName>
</protein>
<reference evidence="1" key="1">
    <citation type="journal article" date="2020" name="New Phytol.">
        <title>Comparative genomics reveals dynamic genome evolution in host specialist ectomycorrhizal fungi.</title>
        <authorList>
            <person name="Lofgren L.A."/>
            <person name="Nguyen N.H."/>
            <person name="Vilgalys R."/>
            <person name="Ruytinx J."/>
            <person name="Liao H.L."/>
            <person name="Branco S."/>
            <person name="Kuo A."/>
            <person name="LaButti K."/>
            <person name="Lipzen A."/>
            <person name="Andreopoulos W."/>
            <person name="Pangilinan J."/>
            <person name="Riley R."/>
            <person name="Hundley H."/>
            <person name="Na H."/>
            <person name="Barry K."/>
            <person name="Grigoriev I.V."/>
            <person name="Stajich J.E."/>
            <person name="Kennedy P.G."/>
        </authorList>
    </citation>
    <scope>NUCLEOTIDE SEQUENCE</scope>
    <source>
        <strain evidence="1">FC203</strain>
    </source>
</reference>
<dbReference type="EMBL" id="JABBWK010000003">
    <property type="protein sequence ID" value="KAG1907475.1"/>
    <property type="molecule type" value="Genomic_DNA"/>
</dbReference>
<organism evidence="1 2">
    <name type="scientific">Suillus fuscotomentosus</name>
    <dbReference type="NCBI Taxonomy" id="1912939"/>
    <lineage>
        <taxon>Eukaryota</taxon>
        <taxon>Fungi</taxon>
        <taxon>Dikarya</taxon>
        <taxon>Basidiomycota</taxon>
        <taxon>Agaricomycotina</taxon>
        <taxon>Agaricomycetes</taxon>
        <taxon>Agaricomycetidae</taxon>
        <taxon>Boletales</taxon>
        <taxon>Suillineae</taxon>
        <taxon>Suillaceae</taxon>
        <taxon>Suillus</taxon>
    </lineage>
</organism>
<dbReference type="RefSeq" id="XP_041233050.1">
    <property type="nucleotide sequence ID" value="XM_041371603.1"/>
</dbReference>
<dbReference type="AlphaFoldDB" id="A0AAD4EJV8"/>
<gene>
    <name evidence="1" type="ORF">F5891DRAFT_373489</name>
</gene>
<dbReference type="GeneID" id="64665901"/>